<evidence type="ECO:0000313" key="3">
    <source>
        <dbReference type="Proteomes" id="UP000245207"/>
    </source>
</evidence>
<accession>A0A2U1K8M2</accession>
<dbReference type="Gene3D" id="1.10.10.60">
    <property type="entry name" value="Homeodomain-like"/>
    <property type="match status" value="1"/>
</dbReference>
<reference evidence="2 3" key="1">
    <citation type="journal article" date="2018" name="Mol. Plant">
        <title>The genome of Artemisia annua provides insight into the evolution of Asteraceae family and artemisinin biosynthesis.</title>
        <authorList>
            <person name="Shen Q."/>
            <person name="Zhang L."/>
            <person name="Liao Z."/>
            <person name="Wang S."/>
            <person name="Yan T."/>
            <person name="Shi P."/>
            <person name="Liu M."/>
            <person name="Fu X."/>
            <person name="Pan Q."/>
            <person name="Wang Y."/>
            <person name="Lv Z."/>
            <person name="Lu X."/>
            <person name="Zhang F."/>
            <person name="Jiang W."/>
            <person name="Ma Y."/>
            <person name="Chen M."/>
            <person name="Hao X."/>
            <person name="Li L."/>
            <person name="Tang Y."/>
            <person name="Lv G."/>
            <person name="Zhou Y."/>
            <person name="Sun X."/>
            <person name="Brodelius P.E."/>
            <person name="Rose J.K.C."/>
            <person name="Tang K."/>
        </authorList>
    </citation>
    <scope>NUCLEOTIDE SEQUENCE [LARGE SCALE GENOMIC DNA]</scope>
    <source>
        <strain evidence="3">cv. Huhao1</strain>
        <tissue evidence="2">Leaf</tissue>
    </source>
</reference>
<comment type="caution">
    <text evidence="2">The sequence shown here is derived from an EMBL/GenBank/DDBJ whole genome shotgun (WGS) entry which is preliminary data.</text>
</comment>
<keyword evidence="2" id="KW-0371">Homeobox</keyword>
<evidence type="ECO:0000313" key="2">
    <source>
        <dbReference type="EMBL" id="PWA13672.1"/>
    </source>
</evidence>
<comment type="subcellular location">
    <subcellularLocation>
        <location evidence="1">Nucleus</location>
    </subcellularLocation>
</comment>
<protein>
    <submittedName>
        <fullName evidence="2">Homeobox-leucine zipper protein ATHB-15</fullName>
    </submittedName>
</protein>
<dbReference type="GO" id="GO:0003700">
    <property type="term" value="F:DNA-binding transcription factor activity"/>
    <property type="evidence" value="ECO:0007669"/>
    <property type="project" value="InterPro"/>
</dbReference>
<dbReference type="InterPro" id="IPR001356">
    <property type="entry name" value="HD"/>
</dbReference>
<gene>
    <name evidence="2" type="ORF">CTI12_AA631600</name>
</gene>
<dbReference type="GO" id="GO:0003677">
    <property type="term" value="F:DNA binding"/>
    <property type="evidence" value="ECO:0007669"/>
    <property type="project" value="UniProtKB-KW"/>
</dbReference>
<organism evidence="2 3">
    <name type="scientific">Artemisia annua</name>
    <name type="common">Sweet wormwood</name>
    <dbReference type="NCBI Taxonomy" id="35608"/>
    <lineage>
        <taxon>Eukaryota</taxon>
        <taxon>Viridiplantae</taxon>
        <taxon>Streptophyta</taxon>
        <taxon>Embryophyta</taxon>
        <taxon>Tracheophyta</taxon>
        <taxon>Spermatophyta</taxon>
        <taxon>Magnoliopsida</taxon>
        <taxon>eudicotyledons</taxon>
        <taxon>Gunneridae</taxon>
        <taxon>Pentapetalae</taxon>
        <taxon>asterids</taxon>
        <taxon>campanulids</taxon>
        <taxon>Asterales</taxon>
        <taxon>Asteraceae</taxon>
        <taxon>Asteroideae</taxon>
        <taxon>Anthemideae</taxon>
        <taxon>Artemisiinae</taxon>
        <taxon>Artemisia</taxon>
    </lineage>
</organism>
<dbReference type="GO" id="GO:0005634">
    <property type="term" value="C:nucleus"/>
    <property type="evidence" value="ECO:0007669"/>
    <property type="project" value="UniProtKB-SubCell"/>
</dbReference>
<dbReference type="STRING" id="35608.A0A2U1K8M2"/>
<keyword evidence="2" id="KW-0238">DNA-binding</keyword>
<dbReference type="Proteomes" id="UP000245207">
    <property type="component" value="Unassembled WGS sequence"/>
</dbReference>
<dbReference type="CDD" id="cd00086">
    <property type="entry name" value="homeodomain"/>
    <property type="match status" value="1"/>
</dbReference>
<dbReference type="PANTHER" id="PTHR45950">
    <property type="entry name" value="HOMEOBOX-LEUCINE ZIPPER PROTEIN ATHB-14"/>
    <property type="match status" value="1"/>
</dbReference>
<proteinExistence type="predicted"/>
<keyword evidence="3" id="KW-1185">Reference proteome</keyword>
<dbReference type="InterPro" id="IPR044830">
    <property type="entry name" value="HD-Zip_III"/>
</dbReference>
<name>A0A2U1K8M2_ARTAN</name>
<evidence type="ECO:0000256" key="1">
    <source>
        <dbReference type="ARBA" id="ARBA00004123"/>
    </source>
</evidence>
<sequence>MMSMSCKDGGKGANAILDNGKYVRYTPEQVEALERLYHDCPKPMPVHSSPTAYS</sequence>
<dbReference type="OrthoDB" id="5875390at2759"/>
<dbReference type="AlphaFoldDB" id="A0A2U1K8M2"/>
<dbReference type="PANTHER" id="PTHR45950:SF1">
    <property type="entry name" value="HOMEOBOX-LEUCINE ZIPPER PROTEIN ATHB-15"/>
    <property type="match status" value="1"/>
</dbReference>
<dbReference type="EMBL" id="PKPP01036172">
    <property type="protein sequence ID" value="PWA13672.1"/>
    <property type="molecule type" value="Genomic_DNA"/>
</dbReference>